<keyword evidence="2" id="KW-1185">Reference proteome</keyword>
<name>A0ABP0PHM4_9DINO</name>
<reference evidence="1 2" key="1">
    <citation type="submission" date="2024-02" db="EMBL/GenBank/DDBJ databases">
        <authorList>
            <person name="Chen Y."/>
            <person name="Shah S."/>
            <person name="Dougan E. K."/>
            <person name="Thang M."/>
            <person name="Chan C."/>
        </authorList>
    </citation>
    <scope>NUCLEOTIDE SEQUENCE [LARGE SCALE GENOMIC DNA]</scope>
</reference>
<accession>A0ABP0PHM4</accession>
<comment type="caution">
    <text evidence="1">The sequence shown here is derived from an EMBL/GenBank/DDBJ whole genome shotgun (WGS) entry which is preliminary data.</text>
</comment>
<evidence type="ECO:0000313" key="1">
    <source>
        <dbReference type="EMBL" id="CAK9074524.1"/>
    </source>
</evidence>
<dbReference type="Proteomes" id="UP001642464">
    <property type="component" value="Unassembled WGS sequence"/>
</dbReference>
<evidence type="ECO:0000313" key="2">
    <source>
        <dbReference type="Proteomes" id="UP001642464"/>
    </source>
</evidence>
<proteinExistence type="predicted"/>
<gene>
    <name evidence="1" type="ORF">SCF082_LOCUS36281</name>
</gene>
<protein>
    <submittedName>
        <fullName evidence="1">Ras-related protein Rab-1D</fullName>
    </submittedName>
</protein>
<dbReference type="EMBL" id="CAXAMM010035558">
    <property type="protein sequence ID" value="CAK9074524.1"/>
    <property type="molecule type" value="Genomic_DNA"/>
</dbReference>
<sequence>MLCPGRLGHLSAVLKSNYCRSVPALLLSSLDAYGCGFVSREDFVWLDHWQPTEWITANPDAEEFAILKALLVRAWDDRRRIDSNSVSWNEFRRCFEELNFHGNVLGQDLGGMGPRLRTRARCERHERDGACAVDVPAKCLAKKTQRHVNLDRLHLFMFLCLWEDGTTRLRFAPDPSSFGHAPLALPGLSDDGWYSADFAASSAASAAASLHRQCGRTLSKVYAAGVRCGELSLDFRGTKTSKANVWLSELVFWAASLATAETRLRLLPATEPLLEVVDESVGRPWHLGCERAAQPTEAAADDPADDRTAVSASRACRFHPGYLQTLEMIDRSQLTETTIDGTLRLVTVFGDATQTAEAPTGSYEERRATKEILNDLSQNAEFSNVMEQRKSIVLVRGALGHQVAQFLCRALDMRCSIIWLLDLPQDFLLARAEVMANYSEDIKSSRAVLILPFDRYDLSATTFVDGTSSATEETEPHGAWEHPHWEALALSLAHAMALEAEEDLVLHVALHHDLTDASDDLAVVSCRQSCRVGFVHGLAHMEQRHFVKTGLASGILYGGFAHQTLFQSLDLGDFGSQKYWGSAAGHLKLKGLFSWLHPHARHMTDLTQFGLYVLERRRLPLLSEINAIVSMPGSGQSYVRILLELMSGRPTRALESFYARQGQSLAECFPQLSSVDVKAEPLAWVAHSIFEARKIAVLSEVRSLVVILRDYASLWLRTKLSKASLKMEDFVGEYMNNLETLPWVLSGKTLVLYFEELVRTTTLPSSLLEVLNLDPARLNLEDHSEVRTTSKLKEVADHCDEFAGGCHASCRNLKVAYGKSMHPQPSAPKSMSADDLSEIFLLEELLCKRTKGCFLLFSVVSFMFFLVQATGPNHVFDLLALQGIQRT</sequence>
<organism evidence="1 2">
    <name type="scientific">Durusdinium trenchii</name>
    <dbReference type="NCBI Taxonomy" id="1381693"/>
    <lineage>
        <taxon>Eukaryota</taxon>
        <taxon>Sar</taxon>
        <taxon>Alveolata</taxon>
        <taxon>Dinophyceae</taxon>
        <taxon>Suessiales</taxon>
        <taxon>Symbiodiniaceae</taxon>
        <taxon>Durusdinium</taxon>
    </lineage>
</organism>